<evidence type="ECO:0000313" key="2">
    <source>
        <dbReference type="Proteomes" id="UP001620626"/>
    </source>
</evidence>
<reference evidence="1 2" key="1">
    <citation type="submission" date="2024-10" db="EMBL/GenBank/DDBJ databases">
        <authorList>
            <person name="Kim D."/>
        </authorList>
    </citation>
    <scope>NUCLEOTIDE SEQUENCE [LARGE SCALE GENOMIC DNA]</scope>
    <source>
        <strain evidence="1">BH-2024</strain>
    </source>
</reference>
<dbReference type="Proteomes" id="UP001620626">
    <property type="component" value="Unassembled WGS sequence"/>
</dbReference>
<protein>
    <recommendedName>
        <fullName evidence="3">Peptidase A2 domain-containing protein</fullName>
    </recommendedName>
</protein>
<name>A0ABD2IUI5_9BILA</name>
<organism evidence="1 2">
    <name type="scientific">Heterodera trifolii</name>
    <dbReference type="NCBI Taxonomy" id="157864"/>
    <lineage>
        <taxon>Eukaryota</taxon>
        <taxon>Metazoa</taxon>
        <taxon>Ecdysozoa</taxon>
        <taxon>Nematoda</taxon>
        <taxon>Chromadorea</taxon>
        <taxon>Rhabditida</taxon>
        <taxon>Tylenchina</taxon>
        <taxon>Tylenchomorpha</taxon>
        <taxon>Tylenchoidea</taxon>
        <taxon>Heteroderidae</taxon>
        <taxon>Heteroderinae</taxon>
        <taxon>Heterodera</taxon>
    </lineage>
</organism>
<evidence type="ECO:0008006" key="3">
    <source>
        <dbReference type="Google" id="ProtNLM"/>
    </source>
</evidence>
<proteinExistence type="predicted"/>
<dbReference type="CDD" id="cd00303">
    <property type="entry name" value="retropepsin_like"/>
    <property type="match status" value="1"/>
</dbReference>
<keyword evidence="2" id="KW-1185">Reference proteome</keyword>
<dbReference type="EMBL" id="JBICBT010001238">
    <property type="protein sequence ID" value="KAL3076983.1"/>
    <property type="molecule type" value="Genomic_DNA"/>
</dbReference>
<evidence type="ECO:0000313" key="1">
    <source>
        <dbReference type="EMBL" id="KAL3076983.1"/>
    </source>
</evidence>
<dbReference type="AlphaFoldDB" id="A0ABD2IUI5"/>
<gene>
    <name evidence="1" type="ORF">niasHT_031240</name>
</gene>
<comment type="caution">
    <text evidence="1">The sequence shown here is derived from an EMBL/GenBank/DDBJ whole genome shotgun (WGS) entry which is preliminary data.</text>
</comment>
<accession>A0ABD2IUI5</accession>
<sequence length="229" mass="25501">MLDGGAQVSLIKADFLKKIFEKENLDTENFKISPKSRNVVDINGKRVGCYGVIMLQIVRKDCEPVNVHFHITDAPIGPPILFGTNALGLLGFKIFDSQNGELLEFECLNDQSDSVRIIYSTVLEPRSTKYVELLVPKNFEEKEVIIAANDESDFVRVEPSIGKVQNGKVIAAVTNFLPNAVTLKENDQIATAEIVEEFADAENCFEESWLFNSSPLNTDTVQKCQINAE</sequence>